<dbReference type="SMART" id="SM00680">
    <property type="entry name" value="CLIP"/>
    <property type="match status" value="1"/>
</dbReference>
<evidence type="ECO:0000256" key="6">
    <source>
        <dbReference type="ARBA" id="ARBA00023157"/>
    </source>
</evidence>
<accession>A0A6L2PEE4</accession>
<evidence type="ECO:0000256" key="1">
    <source>
        <dbReference type="ARBA" id="ARBA00004239"/>
    </source>
</evidence>
<dbReference type="AlphaFoldDB" id="A0A6L2PEE4"/>
<keyword evidence="7" id="KW-0325">Glycoprotein</keyword>
<dbReference type="InParanoid" id="A0A6L2PEE4"/>
<dbReference type="InterPro" id="IPR043504">
    <property type="entry name" value="Peptidase_S1_PA_chymotrypsin"/>
</dbReference>
<dbReference type="InterPro" id="IPR033116">
    <property type="entry name" value="TRYPSIN_SER"/>
</dbReference>
<dbReference type="EMBL" id="BLKM01006623">
    <property type="protein sequence ID" value="GFG28477.1"/>
    <property type="molecule type" value="Genomic_DNA"/>
</dbReference>
<dbReference type="GO" id="GO:0004252">
    <property type="term" value="F:serine-type endopeptidase activity"/>
    <property type="evidence" value="ECO:0007669"/>
    <property type="project" value="InterPro"/>
</dbReference>
<dbReference type="InterPro" id="IPR009003">
    <property type="entry name" value="Peptidase_S1_PA"/>
</dbReference>
<feature type="non-terminal residue" evidence="12">
    <location>
        <position position="1"/>
    </location>
</feature>
<keyword evidence="4 9" id="KW-0378">Hydrolase</keyword>
<name>A0A6L2PEE4_COPFO</name>
<evidence type="ECO:0000256" key="7">
    <source>
        <dbReference type="ARBA" id="ARBA00023180"/>
    </source>
</evidence>
<dbReference type="CDD" id="cd00190">
    <property type="entry name" value="Tryp_SPc"/>
    <property type="match status" value="3"/>
</dbReference>
<dbReference type="InterPro" id="IPR038565">
    <property type="entry name" value="CLIP_sf"/>
</dbReference>
<feature type="domain" description="Clip" evidence="11">
    <location>
        <begin position="334"/>
        <end position="385"/>
    </location>
</feature>
<dbReference type="PROSITE" id="PS51888">
    <property type="entry name" value="CLIP"/>
    <property type="match status" value="1"/>
</dbReference>
<dbReference type="InterPro" id="IPR001254">
    <property type="entry name" value="Trypsin_dom"/>
</dbReference>
<evidence type="ECO:0000256" key="4">
    <source>
        <dbReference type="ARBA" id="ARBA00022801"/>
    </source>
</evidence>
<evidence type="ECO:0000256" key="5">
    <source>
        <dbReference type="ARBA" id="ARBA00022825"/>
    </source>
</evidence>
<evidence type="ECO:0000313" key="12">
    <source>
        <dbReference type="EMBL" id="GFG28477.1"/>
    </source>
</evidence>
<comment type="subcellular location">
    <subcellularLocation>
        <location evidence="1">Secreted</location>
        <location evidence="1">Extracellular space</location>
    </subcellularLocation>
</comment>
<dbReference type="FunFam" id="2.40.10.10:FF:000028">
    <property type="entry name" value="Serine protease easter"/>
    <property type="match status" value="3"/>
</dbReference>
<proteinExistence type="inferred from homology"/>
<feature type="domain" description="Peptidase S1" evidence="10">
    <location>
        <begin position="30"/>
        <end position="286"/>
    </location>
</feature>
<evidence type="ECO:0000256" key="2">
    <source>
        <dbReference type="ARBA" id="ARBA00022670"/>
    </source>
</evidence>
<dbReference type="Proteomes" id="UP000502823">
    <property type="component" value="Unassembled WGS sequence"/>
</dbReference>
<dbReference type="SUPFAM" id="SSF50494">
    <property type="entry name" value="Trypsin-like serine proteases"/>
    <property type="match status" value="3"/>
</dbReference>
<evidence type="ECO:0000259" key="11">
    <source>
        <dbReference type="PROSITE" id="PS51888"/>
    </source>
</evidence>
<dbReference type="GO" id="GO:0006508">
    <property type="term" value="P:proteolysis"/>
    <property type="evidence" value="ECO:0007669"/>
    <property type="project" value="UniProtKB-KW"/>
</dbReference>
<keyword evidence="3" id="KW-0732">Signal</keyword>
<dbReference type="FunFam" id="2.40.10.10:FF:000036">
    <property type="entry name" value="Trypsin beta"/>
    <property type="match status" value="2"/>
</dbReference>
<feature type="domain" description="Peptidase S1" evidence="10">
    <location>
        <begin position="777"/>
        <end position="1031"/>
    </location>
</feature>
<evidence type="ECO:0000256" key="8">
    <source>
        <dbReference type="ARBA" id="ARBA00024195"/>
    </source>
</evidence>
<dbReference type="SMART" id="SM00020">
    <property type="entry name" value="Tryp_SPc"/>
    <property type="match status" value="3"/>
</dbReference>
<evidence type="ECO:0000256" key="3">
    <source>
        <dbReference type="ARBA" id="ARBA00022729"/>
    </source>
</evidence>
<evidence type="ECO:0000256" key="9">
    <source>
        <dbReference type="RuleBase" id="RU363034"/>
    </source>
</evidence>
<keyword evidence="2 9" id="KW-0645">Protease</keyword>
<dbReference type="Pfam" id="PF12032">
    <property type="entry name" value="CLIP"/>
    <property type="match status" value="1"/>
</dbReference>
<dbReference type="OrthoDB" id="8250810at2759"/>
<comment type="similarity">
    <text evidence="8">Belongs to the peptidase S1 family. CLIP subfamily.</text>
</comment>
<dbReference type="InterPro" id="IPR001314">
    <property type="entry name" value="Peptidase_S1A"/>
</dbReference>
<evidence type="ECO:0000313" key="13">
    <source>
        <dbReference type="Proteomes" id="UP000502823"/>
    </source>
</evidence>
<dbReference type="PANTHER" id="PTHR24256">
    <property type="entry name" value="TRYPTASE-RELATED"/>
    <property type="match status" value="1"/>
</dbReference>
<keyword evidence="13" id="KW-1185">Reference proteome</keyword>
<keyword evidence="6" id="KW-1015">Disulfide bond</keyword>
<comment type="caution">
    <text evidence="12">The sequence shown here is derived from an EMBL/GenBank/DDBJ whole genome shotgun (WGS) entry which is preliminary data.</text>
</comment>
<dbReference type="PROSITE" id="PS50240">
    <property type="entry name" value="TRYPSIN_DOM"/>
    <property type="match status" value="3"/>
</dbReference>
<gene>
    <name evidence="12" type="ORF">Cfor_11371</name>
</gene>
<dbReference type="PRINTS" id="PR00722">
    <property type="entry name" value="CHYMOTRYPSIN"/>
</dbReference>
<dbReference type="InterPro" id="IPR051487">
    <property type="entry name" value="Ser/Thr_Proteases_Immune/Dev"/>
</dbReference>
<evidence type="ECO:0000259" key="10">
    <source>
        <dbReference type="PROSITE" id="PS50240"/>
    </source>
</evidence>
<dbReference type="PROSITE" id="PS00134">
    <property type="entry name" value="TRYPSIN_HIS"/>
    <property type="match status" value="3"/>
</dbReference>
<dbReference type="GO" id="GO:0005576">
    <property type="term" value="C:extracellular region"/>
    <property type="evidence" value="ECO:0007669"/>
    <property type="project" value="UniProtKB-SubCell"/>
</dbReference>
<dbReference type="PROSITE" id="PS00135">
    <property type="entry name" value="TRYPSIN_SER"/>
    <property type="match status" value="3"/>
</dbReference>
<dbReference type="Gene3D" id="3.30.1640.30">
    <property type="match status" value="1"/>
</dbReference>
<feature type="domain" description="Peptidase S1" evidence="10">
    <location>
        <begin position="428"/>
        <end position="693"/>
    </location>
</feature>
<evidence type="ECO:0008006" key="14">
    <source>
        <dbReference type="Google" id="ProtNLM"/>
    </source>
</evidence>
<dbReference type="InterPro" id="IPR022700">
    <property type="entry name" value="CLIP"/>
</dbReference>
<dbReference type="Pfam" id="PF00089">
    <property type="entry name" value="Trypsin"/>
    <property type="match status" value="3"/>
</dbReference>
<dbReference type="Gene3D" id="2.40.10.10">
    <property type="entry name" value="Trypsin-like serine proteases"/>
    <property type="match status" value="6"/>
</dbReference>
<keyword evidence="5 9" id="KW-0720">Serine protease</keyword>
<reference evidence="13" key="1">
    <citation type="submission" date="2020-01" db="EMBL/GenBank/DDBJ databases">
        <title>Draft genome sequence of the Termite Coptotermes fromosanus.</title>
        <authorList>
            <person name="Itakura S."/>
            <person name="Yosikawa Y."/>
            <person name="Umezawa K."/>
        </authorList>
    </citation>
    <scope>NUCLEOTIDE SEQUENCE [LARGE SCALE GENOMIC DNA]</scope>
</reference>
<protein>
    <recommendedName>
        <fullName evidence="14">Peptidase S1 domain-containing protein</fullName>
    </recommendedName>
</protein>
<dbReference type="InterPro" id="IPR018114">
    <property type="entry name" value="TRYPSIN_HIS"/>
</dbReference>
<sequence length="1032" mass="113288">VSNAPKDPAMHPKWNLFEHEKCGLSQADRIIGGRDAALGAYPWIARIGYISNKARDRPMFRCGGVLVSKFYIVTAAHCVANLPSKLEVGVVRLGEHNINTDPDCEFDVCADPLQDYTPSELIVHKDYGKPQFKNDISLIRLDRHVVFSSYVMPVCMLHGMLMTKNYVGETSEVAGWGIYDTDNPRPSAILQTIKLPILQTEDCEKAFKNRAKIGSTQMCVGGQVGHDSCGGDSGGPLMKVEVLDGPPRYYLLGVVSFGAKRCGATTMPGVYTRISDYMSWIMDNMHAINTVVTLRVFIFGSWVRFQKLRSNKNVFLFSSVFPRNCNRAFYASILCTLKQGQCIDLKKCPVLISLLTITRPLSPEVIDFLRSSQCGFNGNSPLVCCPVSTLSTSGPAPDVGKKPVDVSNHPNMLLLPLNICGPVAGNKIINGKKTALFQYPWMALIGYNRVTSNTRVYRCGGSVINEKYVLTAAHCITDLPSSLKLASVRLGEHDVDTDIDCMDEEGEEVCADPYVEFDVEDSFPHPSYSLTHLQNDIGLIRIKGAANFRSDSIKPICLPLGADQTRNLDGENMIVSGWGTTEKGVSSSVLLEVELPVMRQDQCAEIYSRSTASHRHPIRITSSQMCAGGVNAQDSCDGDSGGPLIFKGEVNLRPRFVQYGIVSFGPRNCGVRGFPGVYTKVAFYVDWILNCLSLNSVLQTNCANEEDSVCTPGLSCMSLAECTAQLRDQQQTESNILFRCNFRKHKVCCPLSPPAQEHPSMRLLPNENCGSTSVLRITSGHNALFGQFPWMALLGSRLSNGSLLYICGGTLINDQYILTAAHCLHQVNATLESVRLGEHNLDTVEDCDDYCADPVQDYEIAETISHQKFDSHQLKNDIGLVRLKTKVPQYTEYVKPICLPFEINVTGEEEKKYEIAGWGKTDFYESKGSSVLQFATVNSVPLEDCDSRQAAEVRPLTDTQLCAAGNSGEDACKGDSGGPLMDVVQLPTRHTAQAFQVGIVSFGSIPCGAQTSPSVYTRVSAYLGWILDHIAE</sequence>
<organism evidence="12 13">
    <name type="scientific">Coptotermes formosanus</name>
    <name type="common">Formosan subterranean termite</name>
    <dbReference type="NCBI Taxonomy" id="36987"/>
    <lineage>
        <taxon>Eukaryota</taxon>
        <taxon>Metazoa</taxon>
        <taxon>Ecdysozoa</taxon>
        <taxon>Arthropoda</taxon>
        <taxon>Hexapoda</taxon>
        <taxon>Insecta</taxon>
        <taxon>Pterygota</taxon>
        <taxon>Neoptera</taxon>
        <taxon>Polyneoptera</taxon>
        <taxon>Dictyoptera</taxon>
        <taxon>Blattodea</taxon>
        <taxon>Blattoidea</taxon>
        <taxon>Termitoidae</taxon>
        <taxon>Rhinotermitidae</taxon>
        <taxon>Coptotermes</taxon>
    </lineage>
</organism>